<evidence type="ECO:0000313" key="5">
    <source>
        <dbReference type="Proteomes" id="UP000316080"/>
    </source>
</evidence>
<keyword evidence="1" id="KW-1133">Transmembrane helix</keyword>
<keyword evidence="1" id="KW-0472">Membrane</keyword>
<reference evidence="4 6" key="1">
    <citation type="journal article" date="2019" name="Nat. Microbiol.">
        <title>Expanding anaerobic alkane metabolism in the domain of Archaea.</title>
        <authorList>
            <person name="Wang Y."/>
            <person name="Wegener G."/>
            <person name="Hou J."/>
            <person name="Wang F."/>
            <person name="Xiao X."/>
        </authorList>
    </citation>
    <scope>NUCLEOTIDE SEQUENCE [LARGE SCALE GENOMIC DNA]</scope>
    <source>
        <strain evidence="4">WYZ-LMO11</strain>
    </source>
</reference>
<accession>A0A520KE22</accession>
<dbReference type="SUPFAM" id="SSF53850">
    <property type="entry name" value="Periplasmic binding protein-like II"/>
    <property type="match status" value="1"/>
</dbReference>
<dbReference type="AlphaFoldDB" id="A0A520KE22"/>
<comment type="caution">
    <text evidence="3">The sequence shown here is derived from an EMBL/GenBank/DDBJ whole genome shotgun (WGS) entry which is preliminary data.</text>
</comment>
<proteinExistence type="predicted"/>
<evidence type="ECO:0000313" key="6">
    <source>
        <dbReference type="Proteomes" id="UP000317265"/>
    </source>
</evidence>
<organism evidence="3 5">
    <name type="scientific">Thermoproteota archaeon</name>
    <dbReference type="NCBI Taxonomy" id="2056631"/>
    <lineage>
        <taxon>Archaea</taxon>
        <taxon>Thermoproteota</taxon>
    </lineage>
</organism>
<gene>
    <name evidence="4" type="ORF">DSO09_03270</name>
    <name evidence="3" type="ORF">EF809_05890</name>
</gene>
<feature type="transmembrane region" description="Helical" evidence="1">
    <location>
        <begin position="6"/>
        <end position="26"/>
    </location>
</feature>
<dbReference type="Gene3D" id="3.40.190.10">
    <property type="entry name" value="Periplasmic binding protein-like II"/>
    <property type="match status" value="2"/>
</dbReference>
<dbReference type="PANTHER" id="PTHR30024">
    <property type="entry name" value="ALIPHATIC SULFONATES-BINDING PROTEIN-RELATED"/>
    <property type="match status" value="1"/>
</dbReference>
<dbReference type="SMART" id="SM00062">
    <property type="entry name" value="PBPb"/>
    <property type="match status" value="1"/>
</dbReference>
<evidence type="ECO:0000313" key="4">
    <source>
        <dbReference type="EMBL" id="TDA38879.1"/>
    </source>
</evidence>
<reference evidence="3 5" key="2">
    <citation type="journal article" date="2019" name="Nat. Microbiol.">
        <title>Wide diversity of methane and short-chain alkane metabolisms in uncultured archaea.</title>
        <authorList>
            <person name="Borrel G."/>
            <person name="Adam P.S."/>
            <person name="McKay L.J."/>
            <person name="Chen L.X."/>
            <person name="Sierra-Garcia I.N."/>
            <person name="Sieber C.M."/>
            <person name="Letourneur Q."/>
            <person name="Ghozlane A."/>
            <person name="Andersen G.L."/>
            <person name="Li W.J."/>
            <person name="Hallam S.J."/>
            <person name="Muyzer G."/>
            <person name="de Oliveira V.M."/>
            <person name="Inskeep W.P."/>
            <person name="Banfield J.F."/>
            <person name="Gribaldo S."/>
        </authorList>
    </citation>
    <scope>NUCLEOTIDE SEQUENCE [LARGE SCALE GENOMIC DNA]</scope>
    <source>
        <strain evidence="3">Verst-YHS</strain>
    </source>
</reference>
<dbReference type="Pfam" id="PF13379">
    <property type="entry name" value="NMT1_2"/>
    <property type="match status" value="1"/>
</dbReference>
<dbReference type="Proteomes" id="UP000316080">
    <property type="component" value="Unassembled WGS sequence"/>
</dbReference>
<dbReference type="EMBL" id="QNVI01000041">
    <property type="protein sequence ID" value="TDA38879.1"/>
    <property type="molecule type" value="Genomic_DNA"/>
</dbReference>
<evidence type="ECO:0000256" key="1">
    <source>
        <dbReference type="SAM" id="Phobius"/>
    </source>
</evidence>
<feature type="domain" description="Solute-binding protein family 3/N-terminal" evidence="2">
    <location>
        <begin position="31"/>
        <end position="256"/>
    </location>
</feature>
<protein>
    <recommendedName>
        <fullName evidence="2">Solute-binding protein family 3/N-terminal domain-containing protein</fullName>
    </recommendedName>
</protein>
<evidence type="ECO:0000259" key="2">
    <source>
        <dbReference type="SMART" id="SM00062"/>
    </source>
</evidence>
<keyword evidence="1" id="KW-0812">Transmembrane</keyword>
<dbReference type="Proteomes" id="UP000317265">
    <property type="component" value="Unassembled WGS sequence"/>
</dbReference>
<evidence type="ECO:0000313" key="3">
    <source>
        <dbReference type="EMBL" id="RZN55254.1"/>
    </source>
</evidence>
<dbReference type="InterPro" id="IPR001638">
    <property type="entry name" value="Solute-binding_3/MltF_N"/>
</dbReference>
<dbReference type="EMBL" id="RXIH01000046">
    <property type="protein sequence ID" value="RZN55254.1"/>
    <property type="molecule type" value="Genomic_DNA"/>
</dbReference>
<sequence length="336" mass="37851">MKKIYFIIPIIIIALILISSFIPTIFPTHKKVKIGYMPAASYSLIWIAYEKGYFKEEGIEVELKEYPSVAQLVNALYNKEIDGAPLTSVAIGAFISKLDIKIVSGNSLDGTALVSTKKISKLEEISGMKLGTVQYVPGDFIFKKVITDKNITVDIKEYFSPPDALSALENGVVNASLLWEPYVSLAEYRNLTIGLWDLNVYNKTYPCCLMVFSDSYIKSNPDVITKFIRALIKAEVFAYKSPGEALPLVKKYLPGVPIEIIYKSIFYIDENIGKARNPVSAYIDYDFLKSFYSLLVPSLMSQNDYALLLSRIDLTYYQKAISSLRAEGFSLPEYYH</sequence>
<name>A0A520KE22_9CREN</name>